<organism evidence="10">
    <name type="scientific">hydrothermal vent metagenome</name>
    <dbReference type="NCBI Taxonomy" id="652676"/>
    <lineage>
        <taxon>unclassified sequences</taxon>
        <taxon>metagenomes</taxon>
        <taxon>ecological metagenomes</taxon>
    </lineage>
</organism>
<feature type="transmembrane region" description="Helical" evidence="7">
    <location>
        <begin position="21"/>
        <end position="42"/>
    </location>
</feature>
<evidence type="ECO:0000256" key="4">
    <source>
        <dbReference type="ARBA" id="ARBA00022692"/>
    </source>
</evidence>
<dbReference type="EMBL" id="UOEH01000104">
    <property type="protein sequence ID" value="VAV92955.1"/>
    <property type="molecule type" value="Genomic_DNA"/>
</dbReference>
<name>A0A3B0SD66_9ZZZZ</name>
<evidence type="ECO:0000256" key="3">
    <source>
        <dbReference type="ARBA" id="ARBA00022475"/>
    </source>
</evidence>
<dbReference type="SUPFAM" id="SSF82689">
    <property type="entry name" value="Mechanosensitive channel protein MscS (YggB), C-terminal domain"/>
    <property type="match status" value="1"/>
</dbReference>
<dbReference type="Gene3D" id="2.30.30.60">
    <property type="match status" value="1"/>
</dbReference>
<keyword evidence="3" id="KW-1003">Cell membrane</keyword>
<dbReference type="AlphaFoldDB" id="A0A3B0SD66"/>
<keyword evidence="4 7" id="KW-0812">Transmembrane</keyword>
<dbReference type="Gene3D" id="3.30.70.100">
    <property type="match status" value="1"/>
</dbReference>
<keyword evidence="6 7" id="KW-0472">Membrane</keyword>
<feature type="domain" description="Mechanosensitive ion channel MscS C-terminal" evidence="9">
    <location>
        <begin position="181"/>
        <end position="263"/>
    </location>
</feature>
<feature type="non-terminal residue" evidence="10">
    <location>
        <position position="1"/>
    </location>
</feature>
<evidence type="ECO:0000256" key="2">
    <source>
        <dbReference type="ARBA" id="ARBA00008017"/>
    </source>
</evidence>
<evidence type="ECO:0000256" key="6">
    <source>
        <dbReference type="ARBA" id="ARBA00023136"/>
    </source>
</evidence>
<feature type="transmembrane region" description="Helical" evidence="7">
    <location>
        <begin position="54"/>
        <end position="76"/>
    </location>
</feature>
<dbReference type="PANTHER" id="PTHR30347:SF1">
    <property type="entry name" value="MECHANOSENSITIVE CHANNEL MSCK"/>
    <property type="match status" value="1"/>
</dbReference>
<dbReference type="Gene3D" id="1.10.287.1260">
    <property type="match status" value="1"/>
</dbReference>
<dbReference type="Pfam" id="PF00924">
    <property type="entry name" value="MS_channel_2nd"/>
    <property type="match status" value="1"/>
</dbReference>
<proteinExistence type="inferred from homology"/>
<dbReference type="InterPro" id="IPR010920">
    <property type="entry name" value="LSM_dom_sf"/>
</dbReference>
<accession>A0A3B0SD66</accession>
<sequence>FSIPLGTDEAGNVQHFSALDFVRMLAIFALLFWGASFASKFVKGRISAIDELTVSFKALLSKILDVMLPIIALIAALQIVGFPFGTLAIFGGAVGLGIGLGMQRTVSNFFAGFTLIADKSIKPGDVIEVGGTYGWVTQMNARYVSIRTRDGTAHLIPNDLFINEGVTNWSHSDRVVRLHAPFGVSYNTQDLRGLAKRAEETALSVERVLKSPVPRCNLMEFGDNSVNFDLRFWINDAANGTSNVRSDVLLAIWDMLSEQGIEIPFPQRDLHIKSAPKALRDALENEAISPVSTPRED</sequence>
<comment type="similarity">
    <text evidence="2">Belongs to the MscS (TC 1.A.23) family.</text>
</comment>
<evidence type="ECO:0000259" key="8">
    <source>
        <dbReference type="Pfam" id="PF00924"/>
    </source>
</evidence>
<dbReference type="GO" id="GO:0005886">
    <property type="term" value="C:plasma membrane"/>
    <property type="evidence" value="ECO:0007669"/>
    <property type="project" value="UniProtKB-SubCell"/>
</dbReference>
<reference evidence="10" key="1">
    <citation type="submission" date="2018-06" db="EMBL/GenBank/DDBJ databases">
        <authorList>
            <person name="Zhirakovskaya E."/>
        </authorList>
    </citation>
    <scope>NUCLEOTIDE SEQUENCE</scope>
</reference>
<dbReference type="Pfam" id="PF21082">
    <property type="entry name" value="MS_channel_3rd"/>
    <property type="match status" value="1"/>
</dbReference>
<dbReference type="PANTHER" id="PTHR30347">
    <property type="entry name" value="POTASSIUM CHANNEL RELATED"/>
    <property type="match status" value="1"/>
</dbReference>
<keyword evidence="5 7" id="KW-1133">Transmembrane helix</keyword>
<feature type="domain" description="Mechanosensitive ion channel MscS" evidence="8">
    <location>
        <begin position="105"/>
        <end position="171"/>
    </location>
</feature>
<dbReference type="InterPro" id="IPR052702">
    <property type="entry name" value="MscS-like_channel"/>
</dbReference>
<comment type="subcellular location">
    <subcellularLocation>
        <location evidence="1">Cell membrane</location>
        <topology evidence="1">Multi-pass membrane protein</topology>
    </subcellularLocation>
</comment>
<evidence type="ECO:0000313" key="10">
    <source>
        <dbReference type="EMBL" id="VAV92955.1"/>
    </source>
</evidence>
<evidence type="ECO:0000256" key="1">
    <source>
        <dbReference type="ARBA" id="ARBA00004651"/>
    </source>
</evidence>
<dbReference type="InterPro" id="IPR006685">
    <property type="entry name" value="MscS_channel_2nd"/>
</dbReference>
<dbReference type="InterPro" id="IPR023408">
    <property type="entry name" value="MscS_beta-dom_sf"/>
</dbReference>
<evidence type="ECO:0000256" key="5">
    <source>
        <dbReference type="ARBA" id="ARBA00022989"/>
    </source>
</evidence>
<protein>
    <submittedName>
        <fullName evidence="10">Potassium efflux system KefA protein / Small-conductance mechanosensitive channel</fullName>
    </submittedName>
</protein>
<feature type="transmembrane region" description="Helical" evidence="7">
    <location>
        <begin position="82"/>
        <end position="102"/>
    </location>
</feature>
<evidence type="ECO:0000259" key="9">
    <source>
        <dbReference type="Pfam" id="PF21082"/>
    </source>
</evidence>
<dbReference type="SUPFAM" id="SSF50182">
    <property type="entry name" value="Sm-like ribonucleoproteins"/>
    <property type="match status" value="1"/>
</dbReference>
<evidence type="ECO:0000256" key="7">
    <source>
        <dbReference type="SAM" id="Phobius"/>
    </source>
</evidence>
<dbReference type="InterPro" id="IPR011066">
    <property type="entry name" value="MscS_channel_C_sf"/>
</dbReference>
<dbReference type="SUPFAM" id="SSF82861">
    <property type="entry name" value="Mechanosensitive channel protein MscS (YggB), transmembrane region"/>
    <property type="match status" value="1"/>
</dbReference>
<dbReference type="GO" id="GO:0055085">
    <property type="term" value="P:transmembrane transport"/>
    <property type="evidence" value="ECO:0007669"/>
    <property type="project" value="InterPro"/>
</dbReference>
<dbReference type="InterPro" id="IPR049278">
    <property type="entry name" value="MS_channel_C"/>
</dbReference>
<dbReference type="InterPro" id="IPR011014">
    <property type="entry name" value="MscS_channel_TM-2"/>
</dbReference>
<gene>
    <name evidence="10" type="ORF">MNBD_ALPHA05-857</name>
</gene>